<dbReference type="Proteomes" id="UP000077266">
    <property type="component" value="Unassembled WGS sequence"/>
</dbReference>
<keyword evidence="2" id="KW-0813">Transport</keyword>
<dbReference type="AlphaFoldDB" id="A0A165ZRR5"/>
<keyword evidence="9" id="KW-1185">Reference proteome</keyword>
<dbReference type="Gene3D" id="1.20.1740.10">
    <property type="entry name" value="Amino acid/polyamine transporter I"/>
    <property type="match status" value="1"/>
</dbReference>
<feature type="transmembrane region" description="Helical" evidence="7">
    <location>
        <begin position="403"/>
        <end position="423"/>
    </location>
</feature>
<feature type="transmembrane region" description="Helical" evidence="7">
    <location>
        <begin position="48"/>
        <end position="73"/>
    </location>
</feature>
<gene>
    <name evidence="8" type="ORF">EXIGLDRAFT_841589</name>
</gene>
<evidence type="ECO:0000313" key="8">
    <source>
        <dbReference type="EMBL" id="KZV85289.1"/>
    </source>
</evidence>
<evidence type="ECO:0000256" key="5">
    <source>
        <dbReference type="ARBA" id="ARBA00023136"/>
    </source>
</evidence>
<evidence type="ECO:0000256" key="1">
    <source>
        <dbReference type="ARBA" id="ARBA00004141"/>
    </source>
</evidence>
<evidence type="ECO:0000256" key="2">
    <source>
        <dbReference type="ARBA" id="ARBA00022448"/>
    </source>
</evidence>
<dbReference type="InterPro" id="IPR002293">
    <property type="entry name" value="AA/rel_permease1"/>
</dbReference>
<name>A0A165ZRR5_EXIGL</name>
<proteinExistence type="predicted"/>
<evidence type="ECO:0000313" key="9">
    <source>
        <dbReference type="Proteomes" id="UP000077266"/>
    </source>
</evidence>
<feature type="transmembrane region" description="Helical" evidence="7">
    <location>
        <begin position="471"/>
        <end position="491"/>
    </location>
</feature>
<evidence type="ECO:0000256" key="3">
    <source>
        <dbReference type="ARBA" id="ARBA00022692"/>
    </source>
</evidence>
<dbReference type="GO" id="GO:0016020">
    <property type="term" value="C:membrane"/>
    <property type="evidence" value="ECO:0007669"/>
    <property type="project" value="UniProtKB-SubCell"/>
</dbReference>
<feature type="region of interest" description="Disordered" evidence="6">
    <location>
        <begin position="532"/>
        <end position="570"/>
    </location>
</feature>
<feature type="transmembrane region" description="Helical" evidence="7">
    <location>
        <begin position="188"/>
        <end position="208"/>
    </location>
</feature>
<reference evidence="8 9" key="1">
    <citation type="journal article" date="2016" name="Mol. Biol. Evol.">
        <title>Comparative Genomics of Early-Diverging Mushroom-Forming Fungi Provides Insights into the Origins of Lignocellulose Decay Capabilities.</title>
        <authorList>
            <person name="Nagy L.G."/>
            <person name="Riley R."/>
            <person name="Tritt A."/>
            <person name="Adam C."/>
            <person name="Daum C."/>
            <person name="Floudas D."/>
            <person name="Sun H."/>
            <person name="Yadav J.S."/>
            <person name="Pangilinan J."/>
            <person name="Larsson K.H."/>
            <person name="Matsuura K."/>
            <person name="Barry K."/>
            <person name="Labutti K."/>
            <person name="Kuo R."/>
            <person name="Ohm R.A."/>
            <person name="Bhattacharya S.S."/>
            <person name="Shirouzu T."/>
            <person name="Yoshinaga Y."/>
            <person name="Martin F.M."/>
            <person name="Grigoriev I.V."/>
            <person name="Hibbett D.S."/>
        </authorList>
    </citation>
    <scope>NUCLEOTIDE SEQUENCE [LARGE SCALE GENOMIC DNA]</scope>
    <source>
        <strain evidence="8 9">HHB12029</strain>
    </source>
</reference>
<sequence length="570" mass="61213">MSTRSPTARVSGDKDASPVSSTDDIALADEEALRACGYKQEFKREFSLFSTFSVSFSVLGILPSIAATLSFSLGYAGTVGLTWRVLPLSIALAEILMLCRGWLVAWTGIQCVATSMAELASSMPTSGGLYYAVGVLAPPGWGPFLAYLTGWSNWIGLSTASPSVNYGNAAMIVALVKLHNPDFEATNARVFGITLSLTFLCFVCATLPTRWLARINSAMTWFQSISYLVIVIGLPAAVVNRPRFRPTHEVWGTISNGTQWPDGIAVLLSFLTAIWTMAGYDAPFHLSEECSNSQIATPRAIVSTAAFGGIFGWFLVMVFAYVITDVGAVLQSPLGQPFIATIAQATTPAITTAFGTITVICGIFCAQGCAISCSRLAFAYARDGLLPASRLVSRVNRHTSTPVNACIFNFIANTAHLCLIFAGPIAVGAIFSAGAVGAYFAFIMPVFLRCFFAGDRWRPGPWNLGRWGKPVGYYACAYVSLMLPILCFPAVRGADLTAQTMNWTIVVWGGPLSIAAVYFALVARKTYKGPQLRGEHLSSSHGRADVTRDEEKKGGRVEKHAAIPVLQEET</sequence>
<feature type="transmembrane region" description="Helical" evidence="7">
    <location>
        <begin position="85"/>
        <end position="109"/>
    </location>
</feature>
<feature type="transmembrane region" description="Helical" evidence="7">
    <location>
        <begin position="300"/>
        <end position="323"/>
    </location>
</feature>
<dbReference type="Pfam" id="PF13520">
    <property type="entry name" value="AA_permease_2"/>
    <property type="match status" value="1"/>
</dbReference>
<evidence type="ECO:0000256" key="7">
    <source>
        <dbReference type="SAM" id="Phobius"/>
    </source>
</evidence>
<keyword evidence="4 7" id="KW-1133">Transmembrane helix</keyword>
<dbReference type="EMBL" id="KV426193">
    <property type="protein sequence ID" value="KZV85289.1"/>
    <property type="molecule type" value="Genomic_DNA"/>
</dbReference>
<feature type="transmembrane region" description="Helical" evidence="7">
    <location>
        <begin position="129"/>
        <end position="148"/>
    </location>
</feature>
<keyword evidence="5 7" id="KW-0472">Membrane</keyword>
<accession>A0A165ZRR5</accession>
<evidence type="ECO:0000256" key="6">
    <source>
        <dbReference type="SAM" id="MobiDB-lite"/>
    </source>
</evidence>
<dbReference type="STRING" id="1314781.A0A165ZRR5"/>
<comment type="subcellular location">
    <subcellularLocation>
        <location evidence="1">Membrane</location>
        <topology evidence="1">Multi-pass membrane protein</topology>
    </subcellularLocation>
</comment>
<evidence type="ECO:0000256" key="4">
    <source>
        <dbReference type="ARBA" id="ARBA00022989"/>
    </source>
</evidence>
<dbReference type="PANTHER" id="PTHR45649:SF29">
    <property type="entry name" value="AMINO ACID TRANSPORTER (EUROFUNG)"/>
    <property type="match status" value="1"/>
</dbReference>
<keyword evidence="3 7" id="KW-0812">Transmembrane</keyword>
<feature type="compositionally biased region" description="Basic and acidic residues" evidence="6">
    <location>
        <begin position="533"/>
        <end position="561"/>
    </location>
</feature>
<organism evidence="8 9">
    <name type="scientific">Exidia glandulosa HHB12029</name>
    <dbReference type="NCBI Taxonomy" id="1314781"/>
    <lineage>
        <taxon>Eukaryota</taxon>
        <taxon>Fungi</taxon>
        <taxon>Dikarya</taxon>
        <taxon>Basidiomycota</taxon>
        <taxon>Agaricomycotina</taxon>
        <taxon>Agaricomycetes</taxon>
        <taxon>Auriculariales</taxon>
        <taxon>Exidiaceae</taxon>
        <taxon>Exidia</taxon>
    </lineage>
</organism>
<dbReference type="GO" id="GO:0022857">
    <property type="term" value="F:transmembrane transporter activity"/>
    <property type="evidence" value="ECO:0007669"/>
    <property type="project" value="InterPro"/>
</dbReference>
<feature type="transmembrane region" description="Helical" evidence="7">
    <location>
        <begin position="154"/>
        <end position="176"/>
    </location>
</feature>
<dbReference type="OrthoDB" id="4476201at2759"/>
<feature type="region of interest" description="Disordered" evidence="6">
    <location>
        <begin position="1"/>
        <end position="21"/>
    </location>
</feature>
<protein>
    <submittedName>
        <fullName evidence="8">Amino acid permease</fullName>
    </submittedName>
</protein>
<dbReference type="PIRSF" id="PIRSF006060">
    <property type="entry name" value="AA_transporter"/>
    <property type="match status" value="1"/>
</dbReference>
<dbReference type="PANTHER" id="PTHR45649">
    <property type="entry name" value="AMINO-ACID PERMEASE BAT1"/>
    <property type="match status" value="1"/>
</dbReference>
<feature type="transmembrane region" description="Helical" evidence="7">
    <location>
        <begin position="503"/>
        <end position="523"/>
    </location>
</feature>
<dbReference type="InParanoid" id="A0A165ZRR5"/>
<feature type="transmembrane region" description="Helical" evidence="7">
    <location>
        <begin position="220"/>
        <end position="239"/>
    </location>
</feature>
<feature type="transmembrane region" description="Helical" evidence="7">
    <location>
        <begin position="429"/>
        <end position="451"/>
    </location>
</feature>